<accession>A0AAD8E3L7</accession>
<reference evidence="2" key="1">
    <citation type="journal article" date="2023" name="IScience">
        <title>Live-bearing cockroach genome reveals convergent evolutionary mechanisms linked to viviparity in insects and beyond.</title>
        <authorList>
            <person name="Fouks B."/>
            <person name="Harrison M.C."/>
            <person name="Mikhailova A.A."/>
            <person name="Marchal E."/>
            <person name="English S."/>
            <person name="Carruthers M."/>
            <person name="Jennings E.C."/>
            <person name="Chiamaka E.L."/>
            <person name="Frigard R.A."/>
            <person name="Pippel M."/>
            <person name="Attardo G.M."/>
            <person name="Benoit J.B."/>
            <person name="Bornberg-Bauer E."/>
            <person name="Tobe S.S."/>
        </authorList>
    </citation>
    <scope>NUCLEOTIDE SEQUENCE</scope>
    <source>
        <strain evidence="2">Stay&amp;Tobe</strain>
    </source>
</reference>
<evidence type="ECO:0000313" key="2">
    <source>
        <dbReference type="EMBL" id="KAJ9575666.1"/>
    </source>
</evidence>
<evidence type="ECO:0000256" key="1">
    <source>
        <dbReference type="SAM" id="Phobius"/>
    </source>
</evidence>
<keyword evidence="1" id="KW-0812">Transmembrane</keyword>
<keyword evidence="3" id="KW-1185">Reference proteome</keyword>
<organism evidence="2 3">
    <name type="scientific">Diploptera punctata</name>
    <name type="common">Pacific beetle cockroach</name>
    <dbReference type="NCBI Taxonomy" id="6984"/>
    <lineage>
        <taxon>Eukaryota</taxon>
        <taxon>Metazoa</taxon>
        <taxon>Ecdysozoa</taxon>
        <taxon>Arthropoda</taxon>
        <taxon>Hexapoda</taxon>
        <taxon>Insecta</taxon>
        <taxon>Pterygota</taxon>
        <taxon>Neoptera</taxon>
        <taxon>Polyneoptera</taxon>
        <taxon>Dictyoptera</taxon>
        <taxon>Blattodea</taxon>
        <taxon>Blaberoidea</taxon>
        <taxon>Blaberidae</taxon>
        <taxon>Diplopterinae</taxon>
        <taxon>Diploptera</taxon>
    </lineage>
</organism>
<keyword evidence="1" id="KW-0472">Membrane</keyword>
<feature type="transmembrane region" description="Helical" evidence="1">
    <location>
        <begin position="35"/>
        <end position="52"/>
    </location>
</feature>
<protein>
    <submittedName>
        <fullName evidence="2">Uncharacterized protein</fullName>
    </submittedName>
</protein>
<gene>
    <name evidence="2" type="ORF">L9F63_007474</name>
</gene>
<comment type="caution">
    <text evidence="2">The sequence shown here is derived from an EMBL/GenBank/DDBJ whole genome shotgun (WGS) entry which is preliminary data.</text>
</comment>
<evidence type="ECO:0000313" key="3">
    <source>
        <dbReference type="Proteomes" id="UP001233999"/>
    </source>
</evidence>
<sequence length="226" mass="26233">LLLPSSLLILHYFVFSLIVPLILNSTFLSDSVQHHLLASFINIFLFWIYLQLTKNVCNFLNMNFPILSFLFPILFFFNVWGAGPQHKPPTWRTRSAGPLQSTISRSQLNPGFLTRLLLLPSSFLIRAWDRPWRSYNDNMNFLPKLPFDLLRPLRKRITNVSTYGKGEGDLATLSKLARHHHKLLIYAYEHFRSVTVLFTGEYPLFPSPLHHLHVMMWISAAVDICP</sequence>
<reference evidence="2" key="2">
    <citation type="submission" date="2023-05" db="EMBL/GenBank/DDBJ databases">
        <authorList>
            <person name="Fouks B."/>
        </authorList>
    </citation>
    <scope>NUCLEOTIDE SEQUENCE</scope>
    <source>
        <strain evidence="2">Stay&amp;Tobe</strain>
        <tissue evidence="2">Testes</tissue>
    </source>
</reference>
<dbReference type="EMBL" id="JASPKZ010009824">
    <property type="protein sequence ID" value="KAJ9575666.1"/>
    <property type="molecule type" value="Genomic_DNA"/>
</dbReference>
<proteinExistence type="predicted"/>
<feature type="non-terminal residue" evidence="2">
    <location>
        <position position="1"/>
    </location>
</feature>
<feature type="non-terminal residue" evidence="2">
    <location>
        <position position="226"/>
    </location>
</feature>
<feature type="transmembrane region" description="Helical" evidence="1">
    <location>
        <begin position="6"/>
        <end position="23"/>
    </location>
</feature>
<feature type="transmembrane region" description="Helical" evidence="1">
    <location>
        <begin position="64"/>
        <end position="83"/>
    </location>
</feature>
<keyword evidence="1" id="KW-1133">Transmembrane helix</keyword>
<dbReference type="AlphaFoldDB" id="A0AAD8E3L7"/>
<name>A0AAD8E3L7_DIPPU</name>
<dbReference type="Proteomes" id="UP001233999">
    <property type="component" value="Unassembled WGS sequence"/>
</dbReference>